<keyword evidence="3" id="KW-0233">DNA recombination</keyword>
<proteinExistence type="predicted"/>
<dbReference type="InterPro" id="IPR006119">
    <property type="entry name" value="Resolv_N"/>
</dbReference>
<keyword evidence="7" id="KW-1185">Reference proteome</keyword>
<reference evidence="6 7" key="1">
    <citation type="submission" date="2021-01" db="EMBL/GenBank/DDBJ databases">
        <title>Genomic Encyclopedia of Type Strains, Phase IV (KMG-IV): sequencing the most valuable type-strain genomes for metagenomic binning, comparative biology and taxonomic classification.</title>
        <authorList>
            <person name="Goeker M."/>
        </authorList>
    </citation>
    <scope>NUCLEOTIDE SEQUENCE [LARGE SCALE GENOMIC DNA]</scope>
    <source>
        <strain evidence="6 7">DSM 25890</strain>
    </source>
</reference>
<dbReference type="PROSITE" id="PS00397">
    <property type="entry name" value="RECOMBINASES_1"/>
    <property type="match status" value="1"/>
</dbReference>
<feature type="domain" description="Resolvase/invertase-type recombinase catalytic" evidence="5">
    <location>
        <begin position="6"/>
        <end position="62"/>
    </location>
</feature>
<organism evidence="6 7">
    <name type="scientific">Alkaliphilus hydrothermalis</name>
    <dbReference type="NCBI Taxonomy" id="1482730"/>
    <lineage>
        <taxon>Bacteria</taxon>
        <taxon>Bacillati</taxon>
        <taxon>Bacillota</taxon>
        <taxon>Clostridia</taxon>
        <taxon>Peptostreptococcales</taxon>
        <taxon>Natronincolaceae</taxon>
        <taxon>Alkaliphilus</taxon>
    </lineage>
</organism>
<evidence type="ECO:0000256" key="3">
    <source>
        <dbReference type="ARBA" id="ARBA00023172"/>
    </source>
</evidence>
<dbReference type="SUPFAM" id="SSF53041">
    <property type="entry name" value="Resolvase-like"/>
    <property type="match status" value="1"/>
</dbReference>
<sequence>MGDNIAIAYLRVSTEKQSEKGSSIDSQRDFAKLYAEQHGLDLKDECIFVEAKPASKSSDDKFDINLEYDK</sequence>
<evidence type="ECO:0000259" key="5">
    <source>
        <dbReference type="Pfam" id="PF00239"/>
    </source>
</evidence>
<gene>
    <name evidence="6" type="ORF">JOC73_002890</name>
</gene>
<evidence type="ECO:0000256" key="2">
    <source>
        <dbReference type="ARBA" id="ARBA00023125"/>
    </source>
</evidence>
<name>A0ABS2NTM7_9FIRM</name>
<dbReference type="EMBL" id="JAFBEE010000031">
    <property type="protein sequence ID" value="MBM7616308.1"/>
    <property type="molecule type" value="Genomic_DNA"/>
</dbReference>
<evidence type="ECO:0000313" key="7">
    <source>
        <dbReference type="Proteomes" id="UP001314796"/>
    </source>
</evidence>
<evidence type="ECO:0000256" key="4">
    <source>
        <dbReference type="PROSITE-ProRule" id="PRU10137"/>
    </source>
</evidence>
<dbReference type="InterPro" id="IPR006118">
    <property type="entry name" value="Recombinase_CS"/>
</dbReference>
<keyword evidence="1" id="KW-0229">DNA integration</keyword>
<dbReference type="InterPro" id="IPR036162">
    <property type="entry name" value="Resolvase-like_N_sf"/>
</dbReference>
<keyword evidence="2" id="KW-0238">DNA-binding</keyword>
<dbReference type="Proteomes" id="UP001314796">
    <property type="component" value="Unassembled WGS sequence"/>
</dbReference>
<evidence type="ECO:0000256" key="1">
    <source>
        <dbReference type="ARBA" id="ARBA00022908"/>
    </source>
</evidence>
<dbReference type="Pfam" id="PF00239">
    <property type="entry name" value="Resolvase"/>
    <property type="match status" value="1"/>
</dbReference>
<accession>A0ABS2NTM7</accession>
<feature type="active site" description="O-(5'-phospho-DNA)-serine intermediate" evidence="4">
    <location>
        <position position="13"/>
    </location>
</feature>
<dbReference type="Gene3D" id="3.40.50.1390">
    <property type="entry name" value="Resolvase, N-terminal catalytic domain"/>
    <property type="match status" value="1"/>
</dbReference>
<protein>
    <submittedName>
        <fullName evidence="6">DNA invertase Pin-like site-specific DNA recombinase</fullName>
    </submittedName>
</protein>
<evidence type="ECO:0000313" key="6">
    <source>
        <dbReference type="EMBL" id="MBM7616308.1"/>
    </source>
</evidence>
<comment type="caution">
    <text evidence="6">The sequence shown here is derived from an EMBL/GenBank/DDBJ whole genome shotgun (WGS) entry which is preliminary data.</text>
</comment>